<keyword evidence="1" id="KW-1133">Transmembrane helix</keyword>
<dbReference type="EMBL" id="BK015093">
    <property type="protein sequence ID" value="DAD90729.1"/>
    <property type="molecule type" value="Genomic_DNA"/>
</dbReference>
<reference evidence="2" key="1">
    <citation type="journal article" date="2021" name="Proc. Natl. Acad. Sci. U.S.A.">
        <title>A Catalog of Tens of Thousands of Viruses from Human Metagenomes Reveals Hidden Associations with Chronic Diseases.</title>
        <authorList>
            <person name="Tisza M.J."/>
            <person name="Buck C.B."/>
        </authorList>
    </citation>
    <scope>NUCLEOTIDE SEQUENCE</scope>
    <source>
        <strain evidence="2">Ct5hB2</strain>
    </source>
</reference>
<evidence type="ECO:0000313" key="2">
    <source>
        <dbReference type="EMBL" id="DAD90729.1"/>
    </source>
</evidence>
<keyword evidence="1" id="KW-0472">Membrane</keyword>
<name>A0A8S5N7T6_9CAUD</name>
<keyword evidence="1" id="KW-0812">Transmembrane</keyword>
<feature type="transmembrane region" description="Helical" evidence="1">
    <location>
        <begin position="12"/>
        <end position="30"/>
    </location>
</feature>
<protein>
    <submittedName>
        <fullName evidence="2">Uncharacterized protein</fullName>
    </submittedName>
</protein>
<proteinExistence type="predicted"/>
<evidence type="ECO:0000256" key="1">
    <source>
        <dbReference type="SAM" id="Phobius"/>
    </source>
</evidence>
<accession>A0A8S5N7T6</accession>
<organism evidence="2">
    <name type="scientific">Myoviridae sp. ct5hB2</name>
    <dbReference type="NCBI Taxonomy" id="2826614"/>
    <lineage>
        <taxon>Viruses</taxon>
        <taxon>Duplodnaviria</taxon>
        <taxon>Heunggongvirae</taxon>
        <taxon>Uroviricota</taxon>
        <taxon>Caudoviricetes</taxon>
    </lineage>
</organism>
<sequence>MFVCCVCHNFVLHNLDIIVVALVLLIDYVII</sequence>